<comment type="catalytic activity">
    <reaction evidence="1">
        <text>ATP + protein L-histidine = ADP + protein N-phospho-L-histidine.</text>
        <dbReference type="EC" id="2.7.13.3"/>
    </reaction>
</comment>
<dbReference type="Pfam" id="PF08447">
    <property type="entry name" value="PAS_3"/>
    <property type="match status" value="1"/>
</dbReference>
<dbReference type="Pfam" id="PF08448">
    <property type="entry name" value="PAS_4"/>
    <property type="match status" value="1"/>
</dbReference>
<dbReference type="InterPro" id="IPR035965">
    <property type="entry name" value="PAS-like_dom_sf"/>
</dbReference>
<dbReference type="EC" id="2.7.13.3" evidence="2"/>
<dbReference type="GO" id="GO:0004673">
    <property type="term" value="F:protein histidine kinase activity"/>
    <property type="evidence" value="ECO:0007669"/>
    <property type="project" value="UniProtKB-EC"/>
</dbReference>
<evidence type="ECO:0000259" key="6">
    <source>
        <dbReference type="PROSITE" id="PS50109"/>
    </source>
</evidence>
<dbReference type="Gene3D" id="3.30.565.10">
    <property type="entry name" value="Histidine kinase-like ATPase, C-terminal domain"/>
    <property type="match status" value="1"/>
</dbReference>
<dbReference type="NCBIfam" id="TIGR00229">
    <property type="entry name" value="sensory_box"/>
    <property type="match status" value="3"/>
</dbReference>
<dbReference type="InterPro" id="IPR013655">
    <property type="entry name" value="PAS_fold_3"/>
</dbReference>
<dbReference type="PROSITE" id="PS50109">
    <property type="entry name" value="HIS_KIN"/>
    <property type="match status" value="1"/>
</dbReference>
<keyword evidence="5" id="KW-0418">Kinase</keyword>
<dbReference type="RefSeq" id="WP_255332747.1">
    <property type="nucleotide sequence ID" value="NZ_VOTZ01000014.1"/>
</dbReference>
<evidence type="ECO:0000256" key="5">
    <source>
        <dbReference type="ARBA" id="ARBA00022777"/>
    </source>
</evidence>
<dbReference type="InterPro" id="IPR001610">
    <property type="entry name" value="PAC"/>
</dbReference>
<feature type="domain" description="PAS" evidence="7">
    <location>
        <begin position="7"/>
        <end position="77"/>
    </location>
</feature>
<dbReference type="PROSITE" id="PS50835">
    <property type="entry name" value="IG_LIKE"/>
    <property type="match status" value="1"/>
</dbReference>
<dbReference type="InterPro" id="IPR005467">
    <property type="entry name" value="His_kinase_dom"/>
</dbReference>
<reference evidence="10 11" key="1">
    <citation type="submission" date="2019-08" db="EMBL/GenBank/DDBJ databases">
        <authorList>
            <person name="Chen S.-C."/>
            <person name="Lai M.-C."/>
            <person name="You Y.-T."/>
        </authorList>
    </citation>
    <scope>NUCLEOTIDE SEQUENCE [LARGE SCALE GENOMIC DNA]</scope>
    <source>
        <strain evidence="10 11">P2F9704a</strain>
    </source>
</reference>
<dbReference type="Pfam" id="PF02518">
    <property type="entry name" value="HATPase_c"/>
    <property type="match status" value="1"/>
</dbReference>
<dbReference type="SUPFAM" id="SSF55874">
    <property type="entry name" value="ATPase domain of HSP90 chaperone/DNA topoisomerase II/histidine kinase"/>
    <property type="match status" value="1"/>
</dbReference>
<dbReference type="SMART" id="SM00387">
    <property type="entry name" value="HATPase_c"/>
    <property type="match status" value="1"/>
</dbReference>
<dbReference type="InterPro" id="IPR004358">
    <property type="entry name" value="Sig_transdc_His_kin-like_C"/>
</dbReference>
<protein>
    <recommendedName>
        <fullName evidence="2">histidine kinase</fullName>
        <ecNumber evidence="2">2.7.13.3</ecNumber>
    </recommendedName>
</protein>
<dbReference type="PANTHER" id="PTHR43304:SF1">
    <property type="entry name" value="PAC DOMAIN-CONTAINING PROTEIN"/>
    <property type="match status" value="1"/>
</dbReference>
<dbReference type="AlphaFoldDB" id="A0ABD4TKS4"/>
<dbReference type="EMBL" id="VOTZ01000014">
    <property type="protein sequence ID" value="MCQ1538794.1"/>
    <property type="molecule type" value="Genomic_DNA"/>
</dbReference>
<dbReference type="InterPro" id="IPR007110">
    <property type="entry name" value="Ig-like_dom"/>
</dbReference>
<dbReference type="CDD" id="cd00075">
    <property type="entry name" value="HATPase"/>
    <property type="match status" value="1"/>
</dbReference>
<dbReference type="PANTHER" id="PTHR43304">
    <property type="entry name" value="PHYTOCHROME-LIKE PROTEIN CPH1"/>
    <property type="match status" value="1"/>
</dbReference>
<dbReference type="SMART" id="SM00091">
    <property type="entry name" value="PAS"/>
    <property type="match status" value="3"/>
</dbReference>
<dbReference type="Gene3D" id="3.30.450.20">
    <property type="entry name" value="PAS domain"/>
    <property type="match status" value="3"/>
</dbReference>
<evidence type="ECO:0000256" key="3">
    <source>
        <dbReference type="ARBA" id="ARBA00022553"/>
    </source>
</evidence>
<dbReference type="InterPro" id="IPR052162">
    <property type="entry name" value="Sensor_kinase/Photoreceptor"/>
</dbReference>
<dbReference type="SUPFAM" id="SSF55785">
    <property type="entry name" value="PYP-like sensor domain (PAS domain)"/>
    <property type="match status" value="3"/>
</dbReference>
<evidence type="ECO:0000313" key="11">
    <source>
        <dbReference type="Proteomes" id="UP001524383"/>
    </source>
</evidence>
<dbReference type="PROSITE" id="PS50113">
    <property type="entry name" value="PAC"/>
    <property type="match status" value="2"/>
</dbReference>
<dbReference type="InterPro" id="IPR000014">
    <property type="entry name" value="PAS"/>
</dbReference>
<evidence type="ECO:0000256" key="4">
    <source>
        <dbReference type="ARBA" id="ARBA00022679"/>
    </source>
</evidence>
<keyword evidence="11" id="KW-1185">Reference proteome</keyword>
<evidence type="ECO:0000259" key="8">
    <source>
        <dbReference type="PROSITE" id="PS50113"/>
    </source>
</evidence>
<evidence type="ECO:0000256" key="1">
    <source>
        <dbReference type="ARBA" id="ARBA00000085"/>
    </source>
</evidence>
<dbReference type="InterPro" id="IPR013656">
    <property type="entry name" value="PAS_4"/>
</dbReference>
<dbReference type="PRINTS" id="PR00344">
    <property type="entry name" value="BCTRLSENSOR"/>
</dbReference>
<feature type="domain" description="Histidine kinase" evidence="6">
    <location>
        <begin position="528"/>
        <end position="626"/>
    </location>
</feature>
<dbReference type="CDD" id="cd00130">
    <property type="entry name" value="PAS"/>
    <property type="match status" value="3"/>
</dbReference>
<feature type="domain" description="PAS" evidence="7">
    <location>
        <begin position="293"/>
        <end position="368"/>
    </location>
</feature>
<evidence type="ECO:0000313" key="10">
    <source>
        <dbReference type="EMBL" id="MCQ1538794.1"/>
    </source>
</evidence>
<dbReference type="PROSITE" id="PS50112">
    <property type="entry name" value="PAS"/>
    <property type="match status" value="2"/>
</dbReference>
<evidence type="ECO:0000259" key="7">
    <source>
        <dbReference type="PROSITE" id="PS50112"/>
    </source>
</evidence>
<keyword evidence="3" id="KW-0597">Phosphoprotein</keyword>
<dbReference type="SMART" id="SM00086">
    <property type="entry name" value="PAC"/>
    <property type="match status" value="3"/>
</dbReference>
<feature type="domain" description="PAC" evidence="8">
    <location>
        <begin position="371"/>
        <end position="422"/>
    </location>
</feature>
<accession>A0ABD4TKS4</accession>
<proteinExistence type="predicted"/>
<dbReference type="InterPro" id="IPR003594">
    <property type="entry name" value="HATPase_dom"/>
</dbReference>
<feature type="domain" description="PAC" evidence="8">
    <location>
        <begin position="239"/>
        <end position="292"/>
    </location>
</feature>
<keyword evidence="4" id="KW-0808">Transferase</keyword>
<evidence type="ECO:0000259" key="9">
    <source>
        <dbReference type="PROSITE" id="PS50835"/>
    </source>
</evidence>
<sequence length="635" mass="73288">MRKESTISNEFYAFSDAMPGGICVIDHEKRILVWNRTLAGWSGSSAEEMINRNLLEAFPHLASPAYRIRIEQVLEGGPPAIFSSQLHRFFLPFTTNDGTPRIQQTSVIGHPGREGEPLHAMIIIEDVTELDREIHSARKLRDLALREVQERKKVEKELRKSEKSYHAIYDQSPIGIEIYTAEGRLAHVNFACLKLFGIETAEEVLNFSLFDDPNVGDEEKKRLRAGESVRYQVLFDFERVKAHNLYRTSRSGTIWLDVLITPLQDPEEGTMGYLVQIMDISERKDAEEALERSRNRYRSLVANVPSVLFRCLPDEGWTMIYMNTRIEEISGYPYTDFIRNSIRTYESIIHPDDRRYVHDSITRSLSAGEQWDIQYRIIHRDGGIRWVQERGRLFSPDSMTRYLDGFIFDITSRKKAEEALVIVNKKLQLLSGITRHDILNQIMILNGFLSFAEKEAEGNQELLLRLEKIHRASDMIQRQIEFTRMYDNLGTKKPAWMNVREMIEGVLADQIPIRQNCGRYQVLADPMIEKVFSNLMENTIRYAKGATGITMQCEEHDDMLVITWEDDGPGIPDEQKEKIFQRGFGRNTGLGLFFSREILSITGISITETGIYGEGARFEIRVPGGVWRRFVEETK</sequence>
<organism evidence="10 11">
    <name type="scientific">Methanocalculus taiwanensis</name>
    <dbReference type="NCBI Taxonomy" id="106207"/>
    <lineage>
        <taxon>Archaea</taxon>
        <taxon>Methanobacteriati</taxon>
        <taxon>Methanobacteriota</taxon>
        <taxon>Stenosarchaea group</taxon>
        <taxon>Methanomicrobia</taxon>
        <taxon>Methanomicrobiales</taxon>
        <taxon>Methanocalculaceae</taxon>
        <taxon>Methanocalculus</taxon>
    </lineage>
</organism>
<comment type="caution">
    <text evidence="10">The sequence shown here is derived from an EMBL/GenBank/DDBJ whole genome shotgun (WGS) entry which is preliminary data.</text>
</comment>
<dbReference type="Pfam" id="PF00989">
    <property type="entry name" value="PAS"/>
    <property type="match status" value="1"/>
</dbReference>
<name>A0ABD4TKS4_9EURY</name>
<dbReference type="Proteomes" id="UP001524383">
    <property type="component" value="Unassembled WGS sequence"/>
</dbReference>
<dbReference type="InterPro" id="IPR000700">
    <property type="entry name" value="PAS-assoc_C"/>
</dbReference>
<dbReference type="InterPro" id="IPR036890">
    <property type="entry name" value="HATPase_C_sf"/>
</dbReference>
<dbReference type="InterPro" id="IPR013767">
    <property type="entry name" value="PAS_fold"/>
</dbReference>
<evidence type="ECO:0000256" key="2">
    <source>
        <dbReference type="ARBA" id="ARBA00012438"/>
    </source>
</evidence>
<feature type="domain" description="Ig-like" evidence="9">
    <location>
        <begin position="526"/>
        <end position="612"/>
    </location>
</feature>
<gene>
    <name evidence="10" type="ORF">FTO68_07325</name>
</gene>